<evidence type="ECO:0000256" key="1">
    <source>
        <dbReference type="SAM" id="MobiDB-lite"/>
    </source>
</evidence>
<comment type="caution">
    <text evidence="3">The sequence shown here is derived from an EMBL/GenBank/DDBJ whole genome shotgun (WGS) entry which is preliminary data.</text>
</comment>
<dbReference type="InterPro" id="IPR058473">
    <property type="entry name" value="DUF8159"/>
</dbReference>
<sequence length="175" mass="18450">MRRRTFVTLALAGLVGGAGCLDRAQGPAEGAPKSVSDSRPVSGLVPDLPVTEKTDIVKRGVESAPVTIADLDAFRTALEERDVVVERLESNDGYLALDHPFDDGGLADPLGVVAGCYAAYVGGADDRRTLSATTFFEGEPVGEYAVLAAWVDEYERGVLTTKEYGEKVLGTVTTA</sequence>
<feature type="domain" description="DUF8159" evidence="2">
    <location>
        <begin position="71"/>
        <end position="174"/>
    </location>
</feature>
<keyword evidence="4" id="KW-1185">Reference proteome</keyword>
<feature type="region of interest" description="Disordered" evidence="1">
    <location>
        <begin position="25"/>
        <end position="44"/>
    </location>
</feature>
<reference evidence="3 4" key="1">
    <citation type="journal article" date="2019" name="Int. J. Syst. Evol. Microbiol.">
        <title>The Global Catalogue of Microorganisms (GCM) 10K type strain sequencing project: providing services to taxonomists for standard genome sequencing and annotation.</title>
        <authorList>
            <consortium name="The Broad Institute Genomics Platform"/>
            <consortium name="The Broad Institute Genome Sequencing Center for Infectious Disease"/>
            <person name="Wu L."/>
            <person name="Ma J."/>
        </authorList>
    </citation>
    <scope>NUCLEOTIDE SEQUENCE [LARGE SCALE GENOMIC DNA]</scope>
    <source>
        <strain evidence="3 4">PSRA2</strain>
    </source>
</reference>
<dbReference type="RefSeq" id="WP_304448252.1">
    <property type="nucleotide sequence ID" value="NZ_JARRAH010000001.1"/>
</dbReference>
<evidence type="ECO:0000259" key="2">
    <source>
        <dbReference type="Pfam" id="PF26490"/>
    </source>
</evidence>
<proteinExistence type="predicted"/>
<accession>A0ABD5UAN5</accession>
<dbReference type="PROSITE" id="PS51257">
    <property type="entry name" value="PROKAR_LIPOPROTEIN"/>
    <property type="match status" value="1"/>
</dbReference>
<dbReference type="Pfam" id="PF26490">
    <property type="entry name" value="DUF8159"/>
    <property type="match status" value="1"/>
</dbReference>
<dbReference type="AlphaFoldDB" id="A0ABD5UAN5"/>
<evidence type="ECO:0000313" key="4">
    <source>
        <dbReference type="Proteomes" id="UP001596406"/>
    </source>
</evidence>
<name>A0ABD5UAN5_9EURY</name>
<dbReference type="EMBL" id="JBHSXM010000001">
    <property type="protein sequence ID" value="MFC6836570.1"/>
    <property type="molecule type" value="Genomic_DNA"/>
</dbReference>
<protein>
    <recommendedName>
        <fullName evidence="2">DUF8159 domain-containing protein</fullName>
    </recommendedName>
</protein>
<gene>
    <name evidence="3" type="ORF">ACFQHK_08600</name>
</gene>
<evidence type="ECO:0000313" key="3">
    <source>
        <dbReference type="EMBL" id="MFC6836570.1"/>
    </source>
</evidence>
<dbReference type="Proteomes" id="UP001596406">
    <property type="component" value="Unassembled WGS sequence"/>
</dbReference>
<organism evidence="3 4">
    <name type="scientific">Halomarina ordinaria</name>
    <dbReference type="NCBI Taxonomy" id="3033939"/>
    <lineage>
        <taxon>Archaea</taxon>
        <taxon>Methanobacteriati</taxon>
        <taxon>Methanobacteriota</taxon>
        <taxon>Stenosarchaea group</taxon>
        <taxon>Halobacteria</taxon>
        <taxon>Halobacteriales</taxon>
        <taxon>Natronomonadaceae</taxon>
        <taxon>Halomarina</taxon>
    </lineage>
</organism>